<dbReference type="GO" id="GO:0005634">
    <property type="term" value="C:nucleus"/>
    <property type="evidence" value="ECO:0007669"/>
    <property type="project" value="TreeGrafter"/>
</dbReference>
<evidence type="ECO:0000256" key="10">
    <source>
        <dbReference type="ARBA" id="ARBA00051680"/>
    </source>
</evidence>
<evidence type="ECO:0000256" key="3">
    <source>
        <dbReference type="ARBA" id="ARBA00022527"/>
    </source>
</evidence>
<keyword evidence="5 11" id="KW-0547">Nucleotide-binding</keyword>
<evidence type="ECO:0000256" key="4">
    <source>
        <dbReference type="ARBA" id="ARBA00022679"/>
    </source>
</evidence>
<evidence type="ECO:0000313" key="14">
    <source>
        <dbReference type="EMBL" id="KAH9636154.1"/>
    </source>
</evidence>
<dbReference type="SUPFAM" id="SSF56112">
    <property type="entry name" value="Protein kinase-like (PK-like)"/>
    <property type="match status" value="1"/>
</dbReference>
<dbReference type="InterPro" id="IPR042521">
    <property type="entry name" value="DYRK"/>
</dbReference>
<dbReference type="GO" id="GO:0004712">
    <property type="term" value="F:protein serine/threonine/tyrosine kinase activity"/>
    <property type="evidence" value="ECO:0007669"/>
    <property type="project" value="UniProtKB-EC"/>
</dbReference>
<sequence length="383" mass="44528">MKALKLYGDRLSEWERNEVRKYPEVWFLGLDSNKVQARANLPNNCGFDDENGSYNKVRIHVEVNESLMYGKNLPFRCQMINKEIGRNDRFRKISIQDYDQVEGKYEILEVIGKGSFGQVIRAQDHRTGTQVAIKIIRNKKRFHHQALVEVRVLDHLRLKDKDQAHNVIHMLDYFYFRNHLCISFELMSINLYELIKKNNYQGFSLSLIRRFASSLLRCLRLLEGENIIHCDLKPENILLKARGSSSIKVIDFGSSCYTHARVYTYIQSRFYRSPEVILGLQYGTPIDMWSMGCILAELHTGYPLFPGENESEQLACIMELLGPPPPDLLLHATRKRLFFDSKGCPRSITNSKGRKRRPGTRALTTIVRSDDPAFLHFLHRCLE</sequence>
<dbReference type="Gene3D" id="1.10.510.10">
    <property type="entry name" value="Transferase(Phosphotransferase) domain 1"/>
    <property type="match status" value="1"/>
</dbReference>
<dbReference type="EMBL" id="JACEFF010000511">
    <property type="protein sequence ID" value="KAH9636154.1"/>
    <property type="molecule type" value="Genomic_DNA"/>
</dbReference>
<dbReference type="InterPro" id="IPR011009">
    <property type="entry name" value="Kinase-like_dom_sf"/>
</dbReference>
<dbReference type="SMART" id="SM00220">
    <property type="entry name" value="S_TKc"/>
    <property type="match status" value="1"/>
</dbReference>
<name>A0A922SGF6_SPOEX</name>
<dbReference type="FunFam" id="1.10.510.10:FF:000112">
    <property type="entry name" value="Putative dual specificity tyrosine-phosphorylation-regulated kinase 2"/>
    <property type="match status" value="1"/>
</dbReference>
<dbReference type="Gene3D" id="3.30.200.20">
    <property type="entry name" value="Phosphorylase Kinase, domain 1"/>
    <property type="match status" value="1"/>
</dbReference>
<dbReference type="InterPro" id="IPR017441">
    <property type="entry name" value="Protein_kinase_ATP_BS"/>
</dbReference>
<evidence type="ECO:0000259" key="13">
    <source>
        <dbReference type="PROSITE" id="PS50011"/>
    </source>
</evidence>
<evidence type="ECO:0000256" key="5">
    <source>
        <dbReference type="ARBA" id="ARBA00022741"/>
    </source>
</evidence>
<comment type="similarity">
    <text evidence="1">Belongs to the protein kinase superfamily. CMGC Ser/Thr protein kinase family. MNB/DYRK subfamily.</text>
</comment>
<comment type="catalytic activity">
    <reaction evidence="8">
        <text>L-seryl-[protein] + ATP = O-phospho-L-seryl-[protein] + ADP + H(+)</text>
        <dbReference type="Rhea" id="RHEA:17989"/>
        <dbReference type="Rhea" id="RHEA-COMP:9863"/>
        <dbReference type="Rhea" id="RHEA-COMP:11604"/>
        <dbReference type="ChEBI" id="CHEBI:15378"/>
        <dbReference type="ChEBI" id="CHEBI:29999"/>
        <dbReference type="ChEBI" id="CHEBI:30616"/>
        <dbReference type="ChEBI" id="CHEBI:83421"/>
        <dbReference type="ChEBI" id="CHEBI:456216"/>
        <dbReference type="EC" id="2.7.12.1"/>
    </reaction>
</comment>
<dbReference type="GO" id="GO:0004674">
    <property type="term" value="F:protein serine/threonine kinase activity"/>
    <property type="evidence" value="ECO:0007669"/>
    <property type="project" value="UniProtKB-KW"/>
</dbReference>
<evidence type="ECO:0000313" key="15">
    <source>
        <dbReference type="Proteomes" id="UP000814243"/>
    </source>
</evidence>
<dbReference type="InterPro" id="IPR008271">
    <property type="entry name" value="Ser/Thr_kinase_AS"/>
</dbReference>
<organism evidence="14 15">
    <name type="scientific">Spodoptera exigua</name>
    <name type="common">Beet armyworm</name>
    <name type="synonym">Noctua fulgens</name>
    <dbReference type="NCBI Taxonomy" id="7107"/>
    <lineage>
        <taxon>Eukaryota</taxon>
        <taxon>Metazoa</taxon>
        <taxon>Ecdysozoa</taxon>
        <taxon>Arthropoda</taxon>
        <taxon>Hexapoda</taxon>
        <taxon>Insecta</taxon>
        <taxon>Pterygota</taxon>
        <taxon>Neoptera</taxon>
        <taxon>Endopterygota</taxon>
        <taxon>Lepidoptera</taxon>
        <taxon>Glossata</taxon>
        <taxon>Ditrysia</taxon>
        <taxon>Noctuoidea</taxon>
        <taxon>Noctuidae</taxon>
        <taxon>Amphipyrinae</taxon>
        <taxon>Spodoptera</taxon>
    </lineage>
</organism>
<evidence type="ECO:0000256" key="9">
    <source>
        <dbReference type="ARBA" id="ARBA00049308"/>
    </source>
</evidence>
<keyword evidence="3 12" id="KW-0723">Serine/threonine-protein kinase</keyword>
<evidence type="ECO:0000256" key="8">
    <source>
        <dbReference type="ARBA" id="ARBA00049003"/>
    </source>
</evidence>
<dbReference type="AlphaFoldDB" id="A0A922SGF6"/>
<dbReference type="PROSITE" id="PS50011">
    <property type="entry name" value="PROTEIN_KINASE_DOM"/>
    <property type="match status" value="1"/>
</dbReference>
<dbReference type="Gene3D" id="3.30.10.30">
    <property type="entry name" value="DYRK"/>
    <property type="match status" value="1"/>
</dbReference>
<keyword evidence="4" id="KW-0808">Transferase</keyword>
<dbReference type="EC" id="2.7.12.1" evidence="2"/>
<dbReference type="PROSITE" id="PS00108">
    <property type="entry name" value="PROTEIN_KINASE_ST"/>
    <property type="match status" value="1"/>
</dbReference>
<dbReference type="PANTHER" id="PTHR24058:SF22">
    <property type="entry name" value="DUAL SPECIFICITY TYROSINE-PHOSPHORYLATION-REGULATED KINASE 4"/>
    <property type="match status" value="1"/>
</dbReference>
<proteinExistence type="inferred from homology"/>
<dbReference type="PROSITE" id="PS00107">
    <property type="entry name" value="PROTEIN_KINASE_ATP"/>
    <property type="match status" value="1"/>
</dbReference>
<evidence type="ECO:0000256" key="1">
    <source>
        <dbReference type="ARBA" id="ARBA00008867"/>
    </source>
</evidence>
<feature type="binding site" evidence="11">
    <location>
        <position position="134"/>
    </location>
    <ligand>
        <name>ATP</name>
        <dbReference type="ChEBI" id="CHEBI:30616"/>
    </ligand>
</feature>
<comment type="caution">
    <text evidence="14">The sequence shown here is derived from an EMBL/GenBank/DDBJ whole genome shotgun (WGS) entry which is preliminary data.</text>
</comment>
<keyword evidence="7 11" id="KW-0067">ATP-binding</keyword>
<evidence type="ECO:0000256" key="6">
    <source>
        <dbReference type="ARBA" id="ARBA00022777"/>
    </source>
</evidence>
<evidence type="ECO:0000256" key="12">
    <source>
        <dbReference type="RuleBase" id="RU000304"/>
    </source>
</evidence>
<comment type="catalytic activity">
    <reaction evidence="9">
        <text>L-threonyl-[protein] + ATP = O-phospho-L-threonyl-[protein] + ADP + H(+)</text>
        <dbReference type="Rhea" id="RHEA:46608"/>
        <dbReference type="Rhea" id="RHEA-COMP:11060"/>
        <dbReference type="Rhea" id="RHEA-COMP:11605"/>
        <dbReference type="ChEBI" id="CHEBI:15378"/>
        <dbReference type="ChEBI" id="CHEBI:30013"/>
        <dbReference type="ChEBI" id="CHEBI:30616"/>
        <dbReference type="ChEBI" id="CHEBI:61977"/>
        <dbReference type="ChEBI" id="CHEBI:456216"/>
        <dbReference type="EC" id="2.7.12.1"/>
    </reaction>
</comment>
<dbReference type="PANTHER" id="PTHR24058">
    <property type="entry name" value="DUAL SPECIFICITY PROTEIN KINASE"/>
    <property type="match status" value="1"/>
</dbReference>
<comment type="catalytic activity">
    <reaction evidence="10">
        <text>L-tyrosyl-[protein] + ATP = O-phospho-L-tyrosyl-[protein] + ADP + H(+)</text>
        <dbReference type="Rhea" id="RHEA:10596"/>
        <dbReference type="Rhea" id="RHEA-COMP:10136"/>
        <dbReference type="Rhea" id="RHEA-COMP:20101"/>
        <dbReference type="ChEBI" id="CHEBI:15378"/>
        <dbReference type="ChEBI" id="CHEBI:30616"/>
        <dbReference type="ChEBI" id="CHEBI:46858"/>
        <dbReference type="ChEBI" id="CHEBI:61978"/>
        <dbReference type="ChEBI" id="CHEBI:456216"/>
        <dbReference type="EC" id="2.7.12.1"/>
    </reaction>
</comment>
<dbReference type="GO" id="GO:0005856">
    <property type="term" value="C:cytoskeleton"/>
    <property type="evidence" value="ECO:0007669"/>
    <property type="project" value="TreeGrafter"/>
</dbReference>
<dbReference type="InterPro" id="IPR000719">
    <property type="entry name" value="Prot_kinase_dom"/>
</dbReference>
<dbReference type="InterPro" id="IPR050494">
    <property type="entry name" value="Ser_Thr_dual-spec_kinase"/>
</dbReference>
<keyword evidence="6" id="KW-0418">Kinase</keyword>
<protein>
    <recommendedName>
        <fullName evidence="2">dual-specificity kinase</fullName>
        <ecNumber evidence="2">2.7.12.1</ecNumber>
    </recommendedName>
</protein>
<gene>
    <name evidence="14" type="ORF">HF086_007106</name>
</gene>
<reference evidence="14" key="1">
    <citation type="journal article" date="2021" name="G3 (Bethesda)">
        <title>Genome and transcriptome analysis of the beet armyworm Spodoptera exigua reveals targets for pest control. .</title>
        <authorList>
            <person name="Simon S."/>
            <person name="Breeschoten T."/>
            <person name="Jansen H.J."/>
            <person name="Dirks R.P."/>
            <person name="Schranz M.E."/>
            <person name="Ros V.I.D."/>
        </authorList>
    </citation>
    <scope>NUCLEOTIDE SEQUENCE</scope>
    <source>
        <strain evidence="14">TB_SE_WUR_2020</strain>
    </source>
</reference>
<dbReference type="Pfam" id="PF00069">
    <property type="entry name" value="Pkinase"/>
    <property type="match status" value="1"/>
</dbReference>
<dbReference type="GO" id="GO:0005524">
    <property type="term" value="F:ATP binding"/>
    <property type="evidence" value="ECO:0007669"/>
    <property type="project" value="UniProtKB-UniRule"/>
</dbReference>
<accession>A0A922SGF6</accession>
<feature type="domain" description="Protein kinase" evidence="13">
    <location>
        <begin position="105"/>
        <end position="383"/>
    </location>
</feature>
<dbReference type="GO" id="GO:0005737">
    <property type="term" value="C:cytoplasm"/>
    <property type="evidence" value="ECO:0007669"/>
    <property type="project" value="TreeGrafter"/>
</dbReference>
<evidence type="ECO:0000256" key="2">
    <source>
        <dbReference type="ARBA" id="ARBA00013203"/>
    </source>
</evidence>
<dbReference type="Proteomes" id="UP000814243">
    <property type="component" value="Unassembled WGS sequence"/>
</dbReference>
<evidence type="ECO:0000256" key="7">
    <source>
        <dbReference type="ARBA" id="ARBA00022840"/>
    </source>
</evidence>
<evidence type="ECO:0000256" key="11">
    <source>
        <dbReference type="PROSITE-ProRule" id="PRU10141"/>
    </source>
</evidence>